<proteinExistence type="predicted"/>
<name>A0ACC6SSV6_9HYPH</name>
<keyword evidence="2" id="KW-1185">Reference proteome</keyword>
<reference evidence="1 2" key="1">
    <citation type="journal article" date="2024" name="Proc. Natl. Acad. Sci. U.S.A.">
        <title>The evolutionary genomics of adaptation to stress in wild rhizobium bacteria.</title>
        <authorList>
            <person name="Kehlet-Delgado H."/>
            <person name="Montoya A.P."/>
            <person name="Jensen K.T."/>
            <person name="Wendlandt C.E."/>
            <person name="Dexheimer C."/>
            <person name="Roberts M."/>
            <person name="Torres Martinez L."/>
            <person name="Friesen M.L."/>
            <person name="Griffitts J.S."/>
            <person name="Porter S.S."/>
        </authorList>
    </citation>
    <scope>NUCLEOTIDE SEQUENCE [LARGE SCALE GENOMIC DNA]</scope>
    <source>
        <strain evidence="1 2">M0468</strain>
    </source>
</reference>
<dbReference type="Proteomes" id="UP001480082">
    <property type="component" value="Unassembled WGS sequence"/>
</dbReference>
<evidence type="ECO:0000313" key="2">
    <source>
        <dbReference type="Proteomes" id="UP001480082"/>
    </source>
</evidence>
<evidence type="ECO:0000313" key="1">
    <source>
        <dbReference type="EMBL" id="MER9282784.1"/>
    </source>
</evidence>
<organism evidence="1 2">
    <name type="scientific">Mesorhizobium australicum</name>
    <dbReference type="NCBI Taxonomy" id="536018"/>
    <lineage>
        <taxon>Bacteria</taxon>
        <taxon>Pseudomonadati</taxon>
        <taxon>Pseudomonadota</taxon>
        <taxon>Alphaproteobacteria</taxon>
        <taxon>Hyphomicrobiales</taxon>
        <taxon>Phyllobacteriaceae</taxon>
        <taxon>Mesorhizobium</taxon>
    </lineage>
</organism>
<sequence>MSESAWIPGIHQDMLDPTDPFPTGNRVPDTWPLENVI</sequence>
<comment type="caution">
    <text evidence="1">The sequence shown here is derived from an EMBL/GenBank/DDBJ whole genome shotgun (WGS) entry which is preliminary data.</text>
</comment>
<accession>A0ACC6SSV6</accession>
<dbReference type="EMBL" id="JAMYRI010000001">
    <property type="protein sequence ID" value="MER9282784.1"/>
    <property type="molecule type" value="Genomic_DNA"/>
</dbReference>
<protein>
    <submittedName>
        <fullName evidence="1">Uncharacterized protein</fullName>
    </submittedName>
</protein>
<gene>
    <name evidence="1" type="ORF">NKI81_02225</name>
</gene>